<dbReference type="Pfam" id="PF02146">
    <property type="entry name" value="SIR2"/>
    <property type="match status" value="1"/>
</dbReference>
<dbReference type="InterPro" id="IPR029035">
    <property type="entry name" value="DHS-like_NAD/FAD-binding_dom"/>
</dbReference>
<evidence type="ECO:0000256" key="4">
    <source>
        <dbReference type="ARBA" id="ARBA00023027"/>
    </source>
</evidence>
<keyword evidence="3" id="KW-0808">Transferase</keyword>
<dbReference type="PROSITE" id="PS50305">
    <property type="entry name" value="SIRTUIN"/>
    <property type="match status" value="1"/>
</dbReference>
<dbReference type="STRING" id="743788.S8FYY2"/>
<organism evidence="8 9">
    <name type="scientific">Fomitopsis schrenkii</name>
    <name type="common">Brown rot fungus</name>
    <dbReference type="NCBI Taxonomy" id="2126942"/>
    <lineage>
        <taxon>Eukaryota</taxon>
        <taxon>Fungi</taxon>
        <taxon>Dikarya</taxon>
        <taxon>Basidiomycota</taxon>
        <taxon>Agaricomycotina</taxon>
        <taxon>Agaricomycetes</taxon>
        <taxon>Polyporales</taxon>
        <taxon>Fomitopsis</taxon>
    </lineage>
</organism>
<sequence length="285" mass="31049">MLPSSDYKAFRDTLASSQRVVILTGAGLSVASGIPTFREPNGLWKYAPLKSSLQFDPQDEFKQDPSRIWQFYHCIRQSSNAAHNVIASLALPADRSQLMAASASGKPPLLITQNFDGLSFRALNALASQFDPAELKIARECIIEMHGSINKTHSLDAEFSPALSRITETDMGELVIPVGQLSRCGGPHWNGSNRFGRCGGLHRPAVVWFSEVPEGMGEIAKGLNWTDLLIIVHPAAWFATSVKHRGGKIAVFNLEPSLADEHADFLFIGPCEVTLPSILGVEISK</sequence>
<reference evidence="8 9" key="1">
    <citation type="journal article" date="2012" name="Science">
        <title>The Paleozoic origin of enzymatic lignin decomposition reconstructed from 31 fungal genomes.</title>
        <authorList>
            <person name="Floudas D."/>
            <person name="Binder M."/>
            <person name="Riley R."/>
            <person name="Barry K."/>
            <person name="Blanchette R.A."/>
            <person name="Henrissat B."/>
            <person name="Martinez A.T."/>
            <person name="Otillar R."/>
            <person name="Spatafora J.W."/>
            <person name="Yadav J.S."/>
            <person name="Aerts A."/>
            <person name="Benoit I."/>
            <person name="Boyd A."/>
            <person name="Carlson A."/>
            <person name="Copeland A."/>
            <person name="Coutinho P.M."/>
            <person name="de Vries R.P."/>
            <person name="Ferreira P."/>
            <person name="Findley K."/>
            <person name="Foster B."/>
            <person name="Gaskell J."/>
            <person name="Glotzer D."/>
            <person name="Gorecki P."/>
            <person name="Heitman J."/>
            <person name="Hesse C."/>
            <person name="Hori C."/>
            <person name="Igarashi K."/>
            <person name="Jurgens J.A."/>
            <person name="Kallen N."/>
            <person name="Kersten P."/>
            <person name="Kohler A."/>
            <person name="Kuees U."/>
            <person name="Kumar T.K.A."/>
            <person name="Kuo A."/>
            <person name="LaButti K."/>
            <person name="Larrondo L.F."/>
            <person name="Lindquist E."/>
            <person name="Ling A."/>
            <person name="Lombard V."/>
            <person name="Lucas S."/>
            <person name="Lundell T."/>
            <person name="Martin R."/>
            <person name="McLaughlin D.J."/>
            <person name="Morgenstern I."/>
            <person name="Morin E."/>
            <person name="Murat C."/>
            <person name="Nagy L.G."/>
            <person name="Nolan M."/>
            <person name="Ohm R.A."/>
            <person name="Patyshakuliyeva A."/>
            <person name="Rokas A."/>
            <person name="Ruiz-Duenas F.J."/>
            <person name="Sabat G."/>
            <person name="Salamov A."/>
            <person name="Samejima M."/>
            <person name="Schmutz J."/>
            <person name="Slot J.C."/>
            <person name="St John F."/>
            <person name="Stenlid J."/>
            <person name="Sun H."/>
            <person name="Sun S."/>
            <person name="Syed K."/>
            <person name="Tsang A."/>
            <person name="Wiebenga A."/>
            <person name="Young D."/>
            <person name="Pisabarro A."/>
            <person name="Eastwood D.C."/>
            <person name="Martin F."/>
            <person name="Cullen D."/>
            <person name="Grigoriev I.V."/>
            <person name="Hibbett D.S."/>
        </authorList>
    </citation>
    <scope>NUCLEOTIDE SEQUENCE</scope>
    <source>
        <strain evidence="9">FP-58527</strain>
    </source>
</reference>
<evidence type="ECO:0000259" key="7">
    <source>
        <dbReference type="PROSITE" id="PS50305"/>
    </source>
</evidence>
<dbReference type="InterPro" id="IPR050134">
    <property type="entry name" value="NAD-dep_sirtuin_deacylases"/>
</dbReference>
<dbReference type="eggNOG" id="KOG2684">
    <property type="taxonomic scope" value="Eukaryota"/>
</dbReference>
<evidence type="ECO:0000313" key="8">
    <source>
        <dbReference type="EMBL" id="EPT03420.1"/>
    </source>
</evidence>
<dbReference type="InParanoid" id="S8FYY2"/>
<evidence type="ECO:0000313" key="9">
    <source>
        <dbReference type="Proteomes" id="UP000015241"/>
    </source>
</evidence>
<accession>S8FYY2</accession>
<dbReference type="SUPFAM" id="SSF52467">
    <property type="entry name" value="DHS-like NAD/FAD-binding domain"/>
    <property type="match status" value="1"/>
</dbReference>
<dbReference type="InterPro" id="IPR026591">
    <property type="entry name" value="Sirtuin_cat_small_dom_sf"/>
</dbReference>
<name>S8FYY2_FOMSC</name>
<dbReference type="PANTHER" id="PTHR11085">
    <property type="entry name" value="NAD-DEPENDENT PROTEIN DEACYLASE SIRTUIN-5, MITOCHONDRIAL-RELATED"/>
    <property type="match status" value="1"/>
</dbReference>
<keyword evidence="4" id="KW-0520">NAD</keyword>
<evidence type="ECO:0000256" key="1">
    <source>
        <dbReference type="ARBA" id="ARBA00004173"/>
    </source>
</evidence>
<dbReference type="GO" id="GO:0017136">
    <property type="term" value="F:histone deacetylase activity, NAD-dependent"/>
    <property type="evidence" value="ECO:0007669"/>
    <property type="project" value="TreeGrafter"/>
</dbReference>
<dbReference type="PANTHER" id="PTHR11085:SF10">
    <property type="entry name" value="NAD-DEPENDENT PROTEIN DEACYLASE SIRTUIN-5, MITOCHONDRIAL-RELATED"/>
    <property type="match status" value="1"/>
</dbReference>
<feature type="domain" description="Deacetylase sirtuin-type" evidence="7">
    <location>
        <begin position="1"/>
        <end position="285"/>
    </location>
</feature>
<dbReference type="GO" id="GO:0005634">
    <property type="term" value="C:nucleus"/>
    <property type="evidence" value="ECO:0007669"/>
    <property type="project" value="TreeGrafter"/>
</dbReference>
<dbReference type="GO" id="GO:0005739">
    <property type="term" value="C:mitochondrion"/>
    <property type="evidence" value="ECO:0007669"/>
    <property type="project" value="UniProtKB-SubCell"/>
</dbReference>
<dbReference type="Gene3D" id="3.40.50.1220">
    <property type="entry name" value="TPP-binding domain"/>
    <property type="match status" value="1"/>
</dbReference>
<comment type="caution">
    <text evidence="6">Lacks conserved residue(s) required for the propagation of feature annotation.</text>
</comment>
<dbReference type="Proteomes" id="UP000015241">
    <property type="component" value="Unassembled WGS sequence"/>
</dbReference>
<comment type="subcellular location">
    <subcellularLocation>
        <location evidence="1">Mitochondrion</location>
    </subcellularLocation>
</comment>
<proteinExistence type="inferred from homology"/>
<dbReference type="InterPro" id="IPR026590">
    <property type="entry name" value="Ssirtuin_cat_dom"/>
</dbReference>
<evidence type="ECO:0000256" key="5">
    <source>
        <dbReference type="ARBA" id="ARBA00023128"/>
    </source>
</evidence>
<dbReference type="OrthoDB" id="424302at2759"/>
<comment type="similarity">
    <text evidence="2">Belongs to the sirtuin family. Class I subfamily.</text>
</comment>
<dbReference type="HOGENOM" id="CLU_023643_3_1_1"/>
<evidence type="ECO:0000256" key="3">
    <source>
        <dbReference type="ARBA" id="ARBA00022679"/>
    </source>
</evidence>
<dbReference type="Gene3D" id="3.30.1600.10">
    <property type="entry name" value="SIR2/SIRT2 'Small Domain"/>
    <property type="match status" value="1"/>
</dbReference>
<protein>
    <recommendedName>
        <fullName evidence="7">Deacetylase sirtuin-type domain-containing protein</fullName>
    </recommendedName>
</protein>
<dbReference type="EMBL" id="KE504130">
    <property type="protein sequence ID" value="EPT03420.1"/>
    <property type="molecule type" value="Genomic_DNA"/>
</dbReference>
<keyword evidence="5" id="KW-0496">Mitochondrion</keyword>
<keyword evidence="9" id="KW-1185">Reference proteome</keyword>
<dbReference type="GO" id="GO:0070403">
    <property type="term" value="F:NAD+ binding"/>
    <property type="evidence" value="ECO:0007669"/>
    <property type="project" value="InterPro"/>
</dbReference>
<gene>
    <name evidence="8" type="ORF">FOMPIDRAFT_1028701</name>
</gene>
<dbReference type="InterPro" id="IPR003000">
    <property type="entry name" value="Sirtuin"/>
</dbReference>
<evidence type="ECO:0000256" key="2">
    <source>
        <dbReference type="ARBA" id="ARBA00006924"/>
    </source>
</evidence>
<dbReference type="AlphaFoldDB" id="S8FYY2"/>
<evidence type="ECO:0000256" key="6">
    <source>
        <dbReference type="PROSITE-ProRule" id="PRU00236"/>
    </source>
</evidence>